<evidence type="ECO:0000313" key="3">
    <source>
        <dbReference type="EMBL" id="PIR03003.1"/>
    </source>
</evidence>
<feature type="transmembrane region" description="Helical" evidence="2">
    <location>
        <begin position="74"/>
        <end position="93"/>
    </location>
</feature>
<gene>
    <name evidence="3" type="ORF">COV60_02640</name>
</gene>
<comment type="caution">
    <text evidence="3">The sequence shown here is derived from an EMBL/GenBank/DDBJ whole genome shotgun (WGS) entry which is preliminary data.</text>
</comment>
<sequence length="388" mass="44129">MFGRKKQKKKQHIESQARMHVIPDIFYGGNDPIIYHESQTGVSGDTHKKQEMQKKVRPSETGESWIVRHKKMSLVSVGIILLCITSGASWYYVNQVRSQQADIQENFVSEIVAGVPEETEEIPPIEVPKTTTTTVIEDTVTAESPDIDPEKDIEPVSFPRILLVDALDSDADDLTDEEEAIFLTNVDVWDTDNDGYYDGQEVANLYNPNGIAPVKIIDSGLVSEYVHPVWNYRLYYPVGWQIGEVDREQRQVLFSTLSGDFVEVRVFDRMPGSVFQTWFAQNIEGERFQDLRLVENRFKEDGWRRNDGLVAYYLSDTHVIVLIYHPGVTGAVPYRHLMRMMIESFRTEKSTVTIPDQISLPIPPTSEVGSEEIVPTSTTFETTSTESI</sequence>
<keyword evidence="2" id="KW-1133">Transmembrane helix</keyword>
<dbReference type="EMBL" id="PCWM01000061">
    <property type="protein sequence ID" value="PIR03003.1"/>
    <property type="molecule type" value="Genomic_DNA"/>
</dbReference>
<proteinExistence type="predicted"/>
<name>A0A2H0N281_9BACT</name>
<feature type="compositionally biased region" description="Low complexity" evidence="1">
    <location>
        <begin position="376"/>
        <end position="388"/>
    </location>
</feature>
<evidence type="ECO:0000256" key="1">
    <source>
        <dbReference type="SAM" id="MobiDB-lite"/>
    </source>
</evidence>
<protein>
    <submittedName>
        <fullName evidence="3">Uncharacterized protein</fullName>
    </submittedName>
</protein>
<evidence type="ECO:0000313" key="4">
    <source>
        <dbReference type="Proteomes" id="UP000229782"/>
    </source>
</evidence>
<feature type="region of interest" description="Disordered" evidence="1">
    <location>
        <begin position="365"/>
        <end position="388"/>
    </location>
</feature>
<dbReference type="AlphaFoldDB" id="A0A2H0N281"/>
<keyword evidence="2" id="KW-0812">Transmembrane</keyword>
<evidence type="ECO:0000256" key="2">
    <source>
        <dbReference type="SAM" id="Phobius"/>
    </source>
</evidence>
<organism evidence="3 4">
    <name type="scientific">Candidatus Magasanikbacteria bacterium CG11_big_fil_rev_8_21_14_0_20_43_7</name>
    <dbReference type="NCBI Taxonomy" id="1974654"/>
    <lineage>
        <taxon>Bacteria</taxon>
        <taxon>Candidatus Magasanikiibacteriota</taxon>
    </lineage>
</organism>
<dbReference type="Proteomes" id="UP000229782">
    <property type="component" value="Unassembled WGS sequence"/>
</dbReference>
<reference evidence="3 4" key="1">
    <citation type="submission" date="2017-09" db="EMBL/GenBank/DDBJ databases">
        <title>Depth-based differentiation of microbial function through sediment-hosted aquifers and enrichment of novel symbionts in the deep terrestrial subsurface.</title>
        <authorList>
            <person name="Probst A.J."/>
            <person name="Ladd B."/>
            <person name="Jarett J.K."/>
            <person name="Geller-Mcgrath D.E."/>
            <person name="Sieber C.M."/>
            <person name="Emerson J.B."/>
            <person name="Anantharaman K."/>
            <person name="Thomas B.C."/>
            <person name="Malmstrom R."/>
            <person name="Stieglmeier M."/>
            <person name="Klingl A."/>
            <person name="Woyke T."/>
            <person name="Ryan C.M."/>
            <person name="Banfield J.F."/>
        </authorList>
    </citation>
    <scope>NUCLEOTIDE SEQUENCE [LARGE SCALE GENOMIC DNA]</scope>
    <source>
        <strain evidence="3">CG11_big_fil_rev_8_21_14_0_20_43_7</strain>
    </source>
</reference>
<keyword evidence="2" id="KW-0472">Membrane</keyword>
<accession>A0A2H0N281</accession>